<evidence type="ECO:0000256" key="1">
    <source>
        <dbReference type="SAM" id="MobiDB-lite"/>
    </source>
</evidence>
<feature type="compositionally biased region" description="Low complexity" evidence="1">
    <location>
        <begin position="321"/>
        <end position="341"/>
    </location>
</feature>
<name>A0ABU0ID86_9HYPH</name>
<feature type="compositionally biased region" description="Basic and acidic residues" evidence="1">
    <location>
        <begin position="238"/>
        <end position="266"/>
    </location>
</feature>
<evidence type="ECO:0000313" key="3">
    <source>
        <dbReference type="Proteomes" id="UP001235269"/>
    </source>
</evidence>
<accession>A0ABU0ID86</accession>
<organism evidence="2 3">
    <name type="scientific">Rhizobium paknamense</name>
    <dbReference type="NCBI Taxonomy" id="1206817"/>
    <lineage>
        <taxon>Bacteria</taxon>
        <taxon>Pseudomonadati</taxon>
        <taxon>Pseudomonadota</taxon>
        <taxon>Alphaproteobacteria</taxon>
        <taxon>Hyphomicrobiales</taxon>
        <taxon>Rhizobiaceae</taxon>
        <taxon>Rhizobium/Agrobacterium group</taxon>
        <taxon>Rhizobium</taxon>
    </lineage>
</organism>
<reference evidence="2 3" key="1">
    <citation type="submission" date="2023-07" db="EMBL/GenBank/DDBJ databases">
        <title>Genomic Encyclopedia of Type Strains, Phase IV (KMG-IV): sequencing the most valuable type-strain genomes for metagenomic binning, comparative biology and taxonomic classification.</title>
        <authorList>
            <person name="Goeker M."/>
        </authorList>
    </citation>
    <scope>NUCLEOTIDE SEQUENCE [LARGE SCALE GENOMIC DNA]</scope>
    <source>
        <strain evidence="2 3">DSM 100301</strain>
    </source>
</reference>
<keyword evidence="3" id="KW-1185">Reference proteome</keyword>
<evidence type="ECO:0000313" key="2">
    <source>
        <dbReference type="EMBL" id="MDQ0456199.1"/>
    </source>
</evidence>
<sequence length="410" mass="41764">MKGLLGKFQPSRKILLIFGGVIVLCGATGSAAVFIGRDTLIGPSYASINGLACTDVQTVKTQRKNHVWLRKYIVTEPADGMARIKTALRVAKAVQESSKADLVQVVVLDKNGPKDRADIRGRVVGADVIYVPNPAIMTDETDLAPLTARYVERPASADGEFYGERIDMPMADASALMASLTDKADCLAPVVPEAEHGSGKKESGGKSKGGGHGDAKAKGGDAHGSDAHGGDAQGGDAHGGEAKSGEGEAKPADGHEAEKPAGDEKPGLIASLTGKVKGLIFGAEKPAEHPAEPQDAHAAVEASPPGAEAAVSDAAKDAPKAETPAAAPGHEPAATAATPEVAKTEAAKGEPAQAAEQAGWFSSLKAKVLGNGDEKPAEQKADAAADAAKPLVSKESEGSDNVLPRGISLR</sequence>
<gene>
    <name evidence="2" type="ORF">QO005_002540</name>
</gene>
<dbReference type="RefSeq" id="WP_307158395.1">
    <property type="nucleotide sequence ID" value="NZ_JAUSWH010000007.1"/>
</dbReference>
<feature type="compositionally biased region" description="Basic and acidic residues" evidence="1">
    <location>
        <begin position="286"/>
        <end position="295"/>
    </location>
</feature>
<dbReference type="Proteomes" id="UP001235269">
    <property type="component" value="Unassembled WGS sequence"/>
</dbReference>
<feature type="region of interest" description="Disordered" evidence="1">
    <location>
        <begin position="193"/>
        <end position="268"/>
    </location>
</feature>
<dbReference type="EMBL" id="JAUSWH010000007">
    <property type="protein sequence ID" value="MDQ0456199.1"/>
    <property type="molecule type" value="Genomic_DNA"/>
</dbReference>
<feature type="compositionally biased region" description="Basic and acidic residues" evidence="1">
    <location>
        <begin position="193"/>
        <end position="229"/>
    </location>
</feature>
<comment type="caution">
    <text evidence="2">The sequence shown here is derived from an EMBL/GenBank/DDBJ whole genome shotgun (WGS) entry which is preliminary data.</text>
</comment>
<protein>
    <submittedName>
        <fullName evidence="2">Uncharacterized protein</fullName>
    </submittedName>
</protein>
<feature type="region of interest" description="Disordered" evidence="1">
    <location>
        <begin position="286"/>
        <end position="410"/>
    </location>
</feature>
<feature type="compositionally biased region" description="Basic and acidic residues" evidence="1">
    <location>
        <begin position="372"/>
        <end position="383"/>
    </location>
</feature>
<proteinExistence type="predicted"/>